<dbReference type="Gene3D" id="2.60.120.620">
    <property type="entry name" value="q2cbj1_9rhob like domain"/>
    <property type="match status" value="1"/>
</dbReference>
<dbReference type="SMART" id="SM00028">
    <property type="entry name" value="TPR"/>
    <property type="match status" value="5"/>
</dbReference>
<dbReference type="InterPro" id="IPR012668">
    <property type="entry name" value="CHP02466"/>
</dbReference>
<dbReference type="PANTHER" id="PTHR44809">
    <property type="match status" value="1"/>
</dbReference>
<dbReference type="Gene3D" id="1.25.40.10">
    <property type="entry name" value="Tetratricopeptide repeat domain"/>
    <property type="match status" value="1"/>
</dbReference>
<dbReference type="PANTHER" id="PTHR44809:SF1">
    <property type="entry name" value="PROTEIN O-MANNOSYL-TRANSFERASE TMTC1"/>
    <property type="match status" value="1"/>
</dbReference>
<dbReference type="Pfam" id="PF13432">
    <property type="entry name" value="TPR_16"/>
    <property type="match status" value="2"/>
</dbReference>
<dbReference type="InterPro" id="IPR052943">
    <property type="entry name" value="TMTC_O-mannosyl-trnsfr"/>
</dbReference>
<dbReference type="InterPro" id="IPR011990">
    <property type="entry name" value="TPR-like_helical_dom_sf"/>
</dbReference>
<name>A0ABV2EHD0_9CAUL</name>
<protein>
    <submittedName>
        <fullName evidence="1">Tetratricopeptide (TPR) repeat protein</fullName>
    </submittedName>
</protein>
<sequence length="497" mass="53130">MSTAGAYRKAYDLLAQGDLPGALAFTADLMTQPDAGPGVFAARASVLKAAGRPMEALDLNQAAVRRFADNGVCWHNLASTLGDLGRAAEAETAARRAISLGVKAPETRLVLGRALQTQLRLEEAEAAFVEAVSDRPDYEEAHRDLAQLVWMRTGDARAATARLEAAIAAQPTAANLRYALALALEYTGDPAGARAVLEAGLALAPRDRRLLVFAVEVCCELGDTDAALAWARSIGSSPDDFNAQSSLAQALMAAGDAEGAVRAASLAADLNRDDQFTLALQATAWRLAGDPRYRRSYDYGRLVAAYDLFDPETSEGHEFLEALRASLMRLHGFATHPFGQSVRAGGQATLRLDGGHEPPIEHLLGRLREAVNRRAAELPAGEGPFERRNTGTASITGAWSVRLGSSGHHTNHVHPQGWLSSAFYVSLPSVVGDPDGRAGWIKFGEPALRTSPALAPEHFVQPRVGRLVLFPSYMWHGTVPFVSDEDRLTVAFDAVPA</sequence>
<proteinExistence type="predicted"/>
<organism evidence="1 2">
    <name type="scientific">Phenylobacterium koreense</name>
    <dbReference type="NCBI Taxonomy" id="266125"/>
    <lineage>
        <taxon>Bacteria</taxon>
        <taxon>Pseudomonadati</taxon>
        <taxon>Pseudomonadota</taxon>
        <taxon>Alphaproteobacteria</taxon>
        <taxon>Caulobacterales</taxon>
        <taxon>Caulobacteraceae</taxon>
        <taxon>Phenylobacterium</taxon>
    </lineage>
</organism>
<dbReference type="Proteomes" id="UP001549110">
    <property type="component" value="Unassembled WGS sequence"/>
</dbReference>
<gene>
    <name evidence="1" type="ORF">ABID41_001534</name>
</gene>
<dbReference type="RefSeq" id="WP_331928863.1">
    <property type="nucleotide sequence ID" value="NZ_JBEPLU010000001.1"/>
</dbReference>
<accession>A0ABV2EHD0</accession>
<reference evidence="1 2" key="1">
    <citation type="submission" date="2024-06" db="EMBL/GenBank/DDBJ databases">
        <title>Genomic Encyclopedia of Type Strains, Phase IV (KMG-IV): sequencing the most valuable type-strain genomes for metagenomic binning, comparative biology and taxonomic classification.</title>
        <authorList>
            <person name="Goeker M."/>
        </authorList>
    </citation>
    <scope>NUCLEOTIDE SEQUENCE [LARGE SCALE GENOMIC DNA]</scope>
    <source>
        <strain evidence="1 2">DSM 17809</strain>
    </source>
</reference>
<comment type="caution">
    <text evidence="1">The sequence shown here is derived from an EMBL/GenBank/DDBJ whole genome shotgun (WGS) entry which is preliminary data.</text>
</comment>
<keyword evidence="2" id="KW-1185">Reference proteome</keyword>
<dbReference type="SUPFAM" id="SSF48452">
    <property type="entry name" value="TPR-like"/>
    <property type="match status" value="2"/>
</dbReference>
<evidence type="ECO:0000313" key="1">
    <source>
        <dbReference type="EMBL" id="MET3526439.1"/>
    </source>
</evidence>
<dbReference type="Pfam" id="PF13759">
    <property type="entry name" value="2OG-FeII_Oxy_5"/>
    <property type="match status" value="1"/>
</dbReference>
<dbReference type="InterPro" id="IPR019734">
    <property type="entry name" value="TPR_rpt"/>
</dbReference>
<evidence type="ECO:0000313" key="2">
    <source>
        <dbReference type="Proteomes" id="UP001549110"/>
    </source>
</evidence>
<dbReference type="EMBL" id="JBEPLU010000001">
    <property type="protein sequence ID" value="MET3526439.1"/>
    <property type="molecule type" value="Genomic_DNA"/>
</dbReference>